<dbReference type="OrthoDB" id="2432613at2759"/>
<accession>A0A1C7MCG9</accession>
<dbReference type="Proteomes" id="UP000092993">
    <property type="component" value="Unassembled WGS sequence"/>
</dbReference>
<name>A0A1C7MCG9_GRIFR</name>
<proteinExistence type="predicted"/>
<dbReference type="STRING" id="5627.A0A1C7MCG9"/>
<organism evidence="2 3">
    <name type="scientific">Grifola frondosa</name>
    <name type="common">Maitake</name>
    <name type="synonym">Polyporus frondosus</name>
    <dbReference type="NCBI Taxonomy" id="5627"/>
    <lineage>
        <taxon>Eukaryota</taxon>
        <taxon>Fungi</taxon>
        <taxon>Dikarya</taxon>
        <taxon>Basidiomycota</taxon>
        <taxon>Agaricomycotina</taxon>
        <taxon>Agaricomycetes</taxon>
        <taxon>Polyporales</taxon>
        <taxon>Grifolaceae</taxon>
        <taxon>Grifola</taxon>
    </lineage>
</organism>
<dbReference type="PANTHER" id="PTHR40633">
    <property type="entry name" value="MATRIX PROTEIN, PUTATIVE (AFU_ORTHOLOGUE AFUA_8G05410)-RELATED"/>
    <property type="match status" value="1"/>
</dbReference>
<comment type="caution">
    <text evidence="2">The sequence shown here is derived from an EMBL/GenBank/DDBJ whole genome shotgun (WGS) entry which is preliminary data.</text>
</comment>
<feature type="region of interest" description="Disordered" evidence="1">
    <location>
        <begin position="233"/>
        <end position="348"/>
    </location>
</feature>
<feature type="compositionally biased region" description="Low complexity" evidence="1">
    <location>
        <begin position="271"/>
        <end position="348"/>
    </location>
</feature>
<reference evidence="2 3" key="1">
    <citation type="submission" date="2016-03" db="EMBL/GenBank/DDBJ databases">
        <title>Whole genome sequencing of Grifola frondosa 9006-11.</title>
        <authorList>
            <person name="Min B."/>
            <person name="Park H."/>
            <person name="Kim J.-G."/>
            <person name="Cho H."/>
            <person name="Oh Y.-L."/>
            <person name="Kong W.-S."/>
            <person name="Choi I.-G."/>
        </authorList>
    </citation>
    <scope>NUCLEOTIDE SEQUENCE [LARGE SCALE GENOMIC DNA]</scope>
    <source>
        <strain evidence="2 3">9006-11</strain>
    </source>
</reference>
<sequence length="385" mass="39426">MGKSGQNIGSVGPDGKSGHVRREAASPDLIRTIQAKIGHFYPDIFAKISFQKISPILPLSGVLLHTSRAKSAAVEDFAPFIELLTILDLFELVLQPPHSFPRLSFLVKNMLVRFSLIGLIAGVALAADSTGPTPTAPGPGDKFDEGTQCSTQWTADPSGQWTTMNIELMTGDNLNMVHITTVATVDGTDASNTSFSYPCPEVTPNSAIYFYQFTSPASTDRFWTTRFAIADASGNTTPPTNATQPGGQNIPWGTGALKDPSLAVPPPSYLQGNTSSTSPTSTANTTVLTTPSSTQSSSSSSQSSTASQTSAIITTTNSASTTAGTGTGSNVQSTGSTGGTNTTTAAAGGASNTANAACRGLEVGGSLGRAAVALGIAVLTLGVVL</sequence>
<feature type="compositionally biased region" description="Polar residues" evidence="1">
    <location>
        <begin position="233"/>
        <end position="247"/>
    </location>
</feature>
<protein>
    <submittedName>
        <fullName evidence="2">Uncharacterized protein</fullName>
    </submittedName>
</protein>
<evidence type="ECO:0000256" key="1">
    <source>
        <dbReference type="SAM" id="MobiDB-lite"/>
    </source>
</evidence>
<dbReference type="InterPro" id="IPR052982">
    <property type="entry name" value="SRP1/TIP1-like"/>
</dbReference>
<evidence type="ECO:0000313" key="3">
    <source>
        <dbReference type="Proteomes" id="UP000092993"/>
    </source>
</evidence>
<evidence type="ECO:0000313" key="2">
    <source>
        <dbReference type="EMBL" id="OBZ74099.1"/>
    </source>
</evidence>
<feature type="region of interest" description="Disordered" evidence="1">
    <location>
        <begin position="1"/>
        <end position="21"/>
    </location>
</feature>
<keyword evidence="3" id="KW-1185">Reference proteome</keyword>
<dbReference type="AlphaFoldDB" id="A0A1C7MCG9"/>
<gene>
    <name evidence="2" type="ORF">A0H81_06247</name>
</gene>
<dbReference type="PANTHER" id="PTHR40633:SF1">
    <property type="entry name" value="GPI ANCHORED SERINE-THREONINE RICH PROTEIN (AFU_ORTHOLOGUE AFUA_1G03630)"/>
    <property type="match status" value="1"/>
</dbReference>
<dbReference type="EMBL" id="LUGG01000006">
    <property type="protein sequence ID" value="OBZ74099.1"/>
    <property type="molecule type" value="Genomic_DNA"/>
</dbReference>